<comment type="caution">
    <text evidence="2">The sequence shown here is derived from an EMBL/GenBank/DDBJ whole genome shotgun (WGS) entry which is preliminary data.</text>
</comment>
<evidence type="ECO:0000313" key="3">
    <source>
        <dbReference type="Proteomes" id="UP000653644"/>
    </source>
</evidence>
<organism evidence="2 3">
    <name type="scientific">Streptomyces canarius</name>
    <dbReference type="NCBI Taxonomy" id="285453"/>
    <lineage>
        <taxon>Bacteria</taxon>
        <taxon>Bacillati</taxon>
        <taxon>Actinomycetota</taxon>
        <taxon>Actinomycetes</taxon>
        <taxon>Kitasatosporales</taxon>
        <taxon>Streptomycetaceae</taxon>
        <taxon>Streptomyces</taxon>
    </lineage>
</organism>
<dbReference type="EMBL" id="BMVN01000009">
    <property type="protein sequence ID" value="GHA25558.1"/>
    <property type="molecule type" value="Genomic_DNA"/>
</dbReference>
<dbReference type="Pfam" id="PF00264">
    <property type="entry name" value="Tyrosinase"/>
    <property type="match status" value="1"/>
</dbReference>
<dbReference type="Gene3D" id="1.10.1280.10">
    <property type="entry name" value="Di-copper center containing domain from catechol oxidase"/>
    <property type="match status" value="1"/>
</dbReference>
<gene>
    <name evidence="2" type="ORF">GCM10010345_33010</name>
</gene>
<dbReference type="PRINTS" id="PR00092">
    <property type="entry name" value="TYROSINASE"/>
</dbReference>
<dbReference type="Proteomes" id="UP000653644">
    <property type="component" value="Unassembled WGS sequence"/>
</dbReference>
<protein>
    <recommendedName>
        <fullName evidence="1">Tyrosinase copper-binding domain-containing protein</fullName>
    </recommendedName>
</protein>
<evidence type="ECO:0000259" key="1">
    <source>
        <dbReference type="PROSITE" id="PS00498"/>
    </source>
</evidence>
<dbReference type="InterPro" id="IPR008922">
    <property type="entry name" value="Di-copper_centre_dom_sf"/>
</dbReference>
<reference evidence="3" key="1">
    <citation type="journal article" date="2019" name="Int. J. Syst. Evol. Microbiol.">
        <title>The Global Catalogue of Microorganisms (GCM) 10K type strain sequencing project: providing services to taxonomists for standard genome sequencing and annotation.</title>
        <authorList>
            <consortium name="The Broad Institute Genomics Platform"/>
            <consortium name="The Broad Institute Genome Sequencing Center for Infectious Disease"/>
            <person name="Wu L."/>
            <person name="Ma J."/>
        </authorList>
    </citation>
    <scope>NUCLEOTIDE SEQUENCE [LARGE SCALE GENOMIC DNA]</scope>
    <source>
        <strain evidence="3">JCM 4733</strain>
    </source>
</reference>
<dbReference type="PROSITE" id="PS00498">
    <property type="entry name" value="TYROSINASE_2"/>
    <property type="match status" value="1"/>
</dbReference>
<dbReference type="SUPFAM" id="SSF48056">
    <property type="entry name" value="Di-copper centre-containing domain"/>
    <property type="match status" value="1"/>
</dbReference>
<name>A0ABQ3CLT6_9ACTN</name>
<feature type="domain" description="Tyrosinase copper-binding" evidence="1">
    <location>
        <begin position="63"/>
        <end position="74"/>
    </location>
</feature>
<keyword evidence="3" id="KW-1185">Reference proteome</keyword>
<dbReference type="InterPro" id="IPR002227">
    <property type="entry name" value="Tyrosinase_Cu-bd"/>
</dbReference>
<evidence type="ECO:0000313" key="2">
    <source>
        <dbReference type="EMBL" id="GHA25558.1"/>
    </source>
</evidence>
<proteinExistence type="predicted"/>
<accession>A0ABQ3CLT6</accession>
<sequence length="90" mass="10286">MRELPTRAEVESVLSIAAYDTAPYNSASDGFRNHLEGWHGVNLHHRVHVRVGGQLATGVSPDDPVFWLHHAQVDTLWSECRRAARRTWWT</sequence>